<dbReference type="Pfam" id="PF14022">
    <property type="entry name" value="DUF4238"/>
    <property type="match status" value="1"/>
</dbReference>
<dbReference type="AlphaFoldDB" id="A0A0D5A025"/>
<sequence length="317" mass="36022">MSATVNHHFIPQFYLRGFSEAADKRKAQVFVFDQSTKKSFRTLVRNIGARRNFFRIDVEGFDPNHVEDGMAEIEGEIAPRLTEMIETKSFPSNEHFTSMMMLMANVAVRNPRFRSMTEDFHIKIATKMMALTLQDKDRFHDSIREAREQGVPIRDDIRYEDMKAFIERREYKIAIDQTYLIGLELDAVPTVVEQLARRSWSFASAPVGASFITCDDPVVLAWADGKDRGPYAPGFGLEGTVVMFPIAPELALVGLFVEQPPNRKFRRDQVSDMNTSIAKNATKQLYARDGEFEINTRSGLNTLGRDLPTVLGRQAKG</sequence>
<keyword evidence="1" id="KW-0614">Plasmid</keyword>
<evidence type="ECO:0008006" key="2">
    <source>
        <dbReference type="Google" id="ProtNLM"/>
    </source>
</evidence>
<dbReference type="RefSeq" id="WP_181377245.1">
    <property type="nucleotide sequence ID" value="NZ_KM659091.1"/>
</dbReference>
<evidence type="ECO:0000313" key="1">
    <source>
        <dbReference type="EMBL" id="AJW29887.1"/>
    </source>
</evidence>
<accession>A0A0D5A025</accession>
<reference evidence="1" key="1">
    <citation type="submission" date="2014-09" db="EMBL/GenBank/DDBJ databases">
        <title>The mobilome of the heavy metals and metalloids hypertolerant bacteria from the Lubin copper mine (Poland).</title>
        <authorList>
            <person name="Dziewit L."/>
            <person name="Bartosik D."/>
        </authorList>
    </citation>
    <scope>NUCLEOTIDE SEQUENCE</scope>
    <source>
        <plasmid evidence="1">pLM19O1</plasmid>
    </source>
</reference>
<dbReference type="EMBL" id="KM659091">
    <property type="protein sequence ID" value="AJW29887.1"/>
    <property type="molecule type" value="Genomic_DNA"/>
</dbReference>
<organism evidence="1">
    <name type="scientific">Ochrobactrum sp. LM19</name>
    <dbReference type="NCBI Taxonomy" id="1449781"/>
    <lineage>
        <taxon>Bacteria</taxon>
        <taxon>Pseudomonadati</taxon>
        <taxon>Pseudomonadota</taxon>
        <taxon>Alphaproteobacteria</taxon>
        <taxon>Hyphomicrobiales</taxon>
        <taxon>Brucellaceae</taxon>
        <taxon>Brucella/Ochrobactrum group</taxon>
        <taxon>Ochrobactrum</taxon>
    </lineage>
</organism>
<name>A0A0D5A025_9HYPH</name>
<gene>
    <name evidence="1" type="ORF">pLM19O1_p17</name>
</gene>
<dbReference type="InterPro" id="IPR025332">
    <property type="entry name" value="DUF4238"/>
</dbReference>
<geneLocation type="plasmid" evidence="1">
    <name>pLM19O1</name>
</geneLocation>
<proteinExistence type="predicted"/>
<protein>
    <recommendedName>
        <fullName evidence="2">DUF4238 domain-containing protein</fullName>
    </recommendedName>
</protein>